<gene>
    <name evidence="7" type="primary">gsiA_1</name>
    <name evidence="7" type="ORF">NCTC13350_00196</name>
</gene>
<dbReference type="InterPro" id="IPR013563">
    <property type="entry name" value="Oligopep_ABC_C"/>
</dbReference>
<accession>A0A378ZR85</accession>
<dbReference type="InterPro" id="IPR050319">
    <property type="entry name" value="ABC_transp_ATP-bind"/>
</dbReference>
<evidence type="ECO:0000256" key="3">
    <source>
        <dbReference type="ARBA" id="ARBA00022448"/>
    </source>
</evidence>
<keyword evidence="4" id="KW-0547">Nucleotide-binding</keyword>
<dbReference type="SUPFAM" id="SSF52540">
    <property type="entry name" value="P-loop containing nucleoside triphosphate hydrolases"/>
    <property type="match status" value="2"/>
</dbReference>
<dbReference type="NCBIfam" id="NF008453">
    <property type="entry name" value="PRK11308.1"/>
    <property type="match status" value="2"/>
</dbReference>
<comment type="similarity">
    <text evidence="2">Belongs to the ABC transporter superfamily.</text>
</comment>
<dbReference type="SMART" id="SM00382">
    <property type="entry name" value="AAA"/>
    <property type="match status" value="2"/>
</dbReference>
<dbReference type="AlphaFoldDB" id="A0A378ZR85"/>
<protein>
    <submittedName>
        <fullName evidence="7">Glutathione import ATP-binding protein GsiA</fullName>
        <ecNumber evidence="7">3.6.3.-</ecNumber>
    </submittedName>
</protein>
<sequence>MNMTDTPLLSVKELCTAFSQGGATSLAVNKVSFDIRPGETLALVGESGSGKSVTAMSILKLLNYPAASHPGGSIHFKGKELVLASEDEMRKLRGNDISMIFQEPMTSLNPLHTVERQIEEILKVHRGMGGRAARERVLELLTQVGIPEPETRLGSYPHQLSGGQRQRVMIAMTLANEPELLIADEPTTALDVTVQAQILKLLKDLQTARGMAMLFITHDLGIVRKIADRVCVMTKGEIVEQGPVEEVFRNPQHTYTRHLLAAEPKGEPPAEDLSRPVVVETKDLKVWFPIRRGLLRRTVGHVKAVDGIDLTLREGQTLGIVGESGSGKTTLGLAILRMISSQGAIRFKDKTISGLSWDDMRPLRRDMQIVFQDPFGALSPRMSVADIVGEGLQVHQPRLSEAERDRIVAKALEEVGLDAASRFRYPHEFSGGQRQRISIARALVLEPKFVMLDEPTSALDMSVQAQVVDLLRDLQKRRGLAYLFISHDLKVVRALANDVIVMRHGKVVEAGPATQVFTNPASGYTRALMSAAFNLETADAGVVSE</sequence>
<dbReference type="EMBL" id="UGSK01000001">
    <property type="protein sequence ID" value="SUA99300.1"/>
    <property type="molecule type" value="Genomic_DNA"/>
</dbReference>
<evidence type="ECO:0000256" key="2">
    <source>
        <dbReference type="ARBA" id="ARBA00005417"/>
    </source>
</evidence>
<dbReference type="PANTHER" id="PTHR43776">
    <property type="entry name" value="TRANSPORT ATP-BINDING PROTEIN"/>
    <property type="match status" value="1"/>
</dbReference>
<feature type="domain" description="ABC transporter" evidence="6">
    <location>
        <begin position="9"/>
        <end position="260"/>
    </location>
</feature>
<name>A0A378ZR85_9HYPH</name>
<dbReference type="InterPro" id="IPR003593">
    <property type="entry name" value="AAA+_ATPase"/>
</dbReference>
<dbReference type="Gene3D" id="3.40.50.300">
    <property type="entry name" value="P-loop containing nucleotide triphosphate hydrolases"/>
    <property type="match status" value="2"/>
</dbReference>
<reference evidence="7 8" key="1">
    <citation type="submission" date="2018-06" db="EMBL/GenBank/DDBJ databases">
        <authorList>
            <consortium name="Pathogen Informatics"/>
            <person name="Doyle S."/>
        </authorList>
    </citation>
    <scope>NUCLEOTIDE SEQUENCE [LARGE SCALE GENOMIC DNA]</scope>
    <source>
        <strain evidence="7 8">NCTC13350</strain>
    </source>
</reference>
<dbReference type="GO" id="GO:0015833">
    <property type="term" value="P:peptide transport"/>
    <property type="evidence" value="ECO:0007669"/>
    <property type="project" value="InterPro"/>
</dbReference>
<dbReference type="Pfam" id="PF08352">
    <property type="entry name" value="oligo_HPY"/>
    <property type="match status" value="2"/>
</dbReference>
<keyword evidence="7" id="KW-0378">Hydrolase</keyword>
<evidence type="ECO:0000256" key="1">
    <source>
        <dbReference type="ARBA" id="ARBA00004417"/>
    </source>
</evidence>
<dbReference type="NCBIfam" id="NF007739">
    <property type="entry name" value="PRK10419.1"/>
    <property type="match status" value="2"/>
</dbReference>
<evidence type="ECO:0000259" key="6">
    <source>
        <dbReference type="PROSITE" id="PS50893"/>
    </source>
</evidence>
<organism evidence="7 8">
    <name type="scientific">Pannonibacter phragmitetus</name>
    <dbReference type="NCBI Taxonomy" id="121719"/>
    <lineage>
        <taxon>Bacteria</taxon>
        <taxon>Pseudomonadati</taxon>
        <taxon>Pseudomonadota</taxon>
        <taxon>Alphaproteobacteria</taxon>
        <taxon>Hyphomicrobiales</taxon>
        <taxon>Stappiaceae</taxon>
        <taxon>Pannonibacter</taxon>
    </lineage>
</organism>
<dbReference type="InterPro" id="IPR003439">
    <property type="entry name" value="ABC_transporter-like_ATP-bd"/>
</dbReference>
<dbReference type="FunFam" id="3.40.50.300:FF:000016">
    <property type="entry name" value="Oligopeptide ABC transporter ATP-binding component"/>
    <property type="match status" value="2"/>
</dbReference>
<dbReference type="GO" id="GO:0005524">
    <property type="term" value="F:ATP binding"/>
    <property type="evidence" value="ECO:0007669"/>
    <property type="project" value="UniProtKB-KW"/>
</dbReference>
<proteinExistence type="inferred from homology"/>
<dbReference type="CDD" id="cd03257">
    <property type="entry name" value="ABC_NikE_OppD_transporters"/>
    <property type="match status" value="2"/>
</dbReference>
<dbReference type="PANTHER" id="PTHR43776:SF7">
    <property type="entry name" value="D,D-DIPEPTIDE TRANSPORT ATP-BINDING PROTEIN DDPF-RELATED"/>
    <property type="match status" value="1"/>
</dbReference>
<evidence type="ECO:0000313" key="7">
    <source>
        <dbReference type="EMBL" id="SUA99300.1"/>
    </source>
</evidence>
<dbReference type="Pfam" id="PF00005">
    <property type="entry name" value="ABC_tran"/>
    <property type="match status" value="2"/>
</dbReference>
<dbReference type="InterPro" id="IPR017871">
    <property type="entry name" value="ABC_transporter-like_CS"/>
</dbReference>
<dbReference type="GO" id="GO:0005886">
    <property type="term" value="C:plasma membrane"/>
    <property type="evidence" value="ECO:0007669"/>
    <property type="project" value="UniProtKB-SubCell"/>
</dbReference>
<evidence type="ECO:0000256" key="4">
    <source>
        <dbReference type="ARBA" id="ARBA00022741"/>
    </source>
</evidence>
<dbReference type="PROSITE" id="PS50893">
    <property type="entry name" value="ABC_TRANSPORTER_2"/>
    <property type="match status" value="2"/>
</dbReference>
<comment type="subcellular location">
    <subcellularLocation>
        <location evidence="1">Cell inner membrane</location>
        <topology evidence="1">Peripheral membrane protein</topology>
    </subcellularLocation>
</comment>
<feature type="domain" description="ABC transporter" evidence="6">
    <location>
        <begin position="290"/>
        <end position="529"/>
    </location>
</feature>
<keyword evidence="3" id="KW-0813">Transport</keyword>
<dbReference type="EC" id="3.6.3.-" evidence="7"/>
<evidence type="ECO:0000256" key="5">
    <source>
        <dbReference type="ARBA" id="ARBA00022840"/>
    </source>
</evidence>
<keyword evidence="5 7" id="KW-0067">ATP-binding</keyword>
<dbReference type="InterPro" id="IPR027417">
    <property type="entry name" value="P-loop_NTPase"/>
</dbReference>
<evidence type="ECO:0000313" key="8">
    <source>
        <dbReference type="Proteomes" id="UP000255000"/>
    </source>
</evidence>
<dbReference type="GO" id="GO:0016887">
    <property type="term" value="F:ATP hydrolysis activity"/>
    <property type="evidence" value="ECO:0007669"/>
    <property type="project" value="InterPro"/>
</dbReference>
<dbReference type="Proteomes" id="UP000255000">
    <property type="component" value="Unassembled WGS sequence"/>
</dbReference>
<dbReference type="GO" id="GO:0055085">
    <property type="term" value="P:transmembrane transport"/>
    <property type="evidence" value="ECO:0007669"/>
    <property type="project" value="UniProtKB-ARBA"/>
</dbReference>
<dbReference type="PROSITE" id="PS00211">
    <property type="entry name" value="ABC_TRANSPORTER_1"/>
    <property type="match status" value="2"/>
</dbReference>